<dbReference type="RefSeq" id="WP_159525761.1">
    <property type="nucleotide sequence ID" value="NZ_WUUU01000032.1"/>
</dbReference>
<keyword evidence="1" id="KW-0472">Membrane</keyword>
<evidence type="ECO:0000313" key="2">
    <source>
        <dbReference type="EMBL" id="MXR20207.1"/>
    </source>
</evidence>
<proteinExistence type="predicted"/>
<dbReference type="OrthoDB" id="343201at2157"/>
<gene>
    <name evidence="2" type="ORF">GRX66_06165</name>
</gene>
<keyword evidence="1" id="KW-1133">Transmembrane helix</keyword>
<name>A0A6B0SGT3_9EURY</name>
<dbReference type="AlphaFoldDB" id="A0A6B0SGT3"/>
<sequence length="418" mass="45384">MAVELRPATAVLVLVAVLAAGSFGSLAVAEVGGTQGDAESTLTVIPLENDDRQLWLYTSRGLSFEQATLPINVVVYGDPEDVHRGLLESDRGNWTDTSEDEQEVAPDENTNVVNPTTIEWEVADGANRFAYLIDLQGGVWLTEHYQVHDGRYLGSRHHIRAYAPSEADSEWTAMQAHHEHWDWFMGRHIVRSTTESQSYVEREFAAGGSPDITRVPVGADSDPSFDQWLTIVDFRADGAQSALAGLAFVLGLAGARRRGLSATLREHVPTRDVRTLLLAAGVAVVLLFVRLGGLSLERSFDVPPKVFAIALYPVLFVGLPLAAYLLARPLDRSRAFAGASVGFIAGVLLDYSYLGVTQLPLDVLVHRGALAVALGLVAVGNSRVERHDSEGPDHLRTGVLLWLVATLLPLLRHTPLPV</sequence>
<evidence type="ECO:0000313" key="3">
    <source>
        <dbReference type="Proteomes" id="UP000471521"/>
    </source>
</evidence>
<dbReference type="Proteomes" id="UP000471521">
    <property type="component" value="Unassembled WGS sequence"/>
</dbReference>
<organism evidence="2 3">
    <name type="scientific">Halobacterium bonnevillei</name>
    <dbReference type="NCBI Taxonomy" id="2692200"/>
    <lineage>
        <taxon>Archaea</taxon>
        <taxon>Methanobacteriati</taxon>
        <taxon>Methanobacteriota</taxon>
        <taxon>Stenosarchaea group</taxon>
        <taxon>Halobacteria</taxon>
        <taxon>Halobacteriales</taxon>
        <taxon>Halobacteriaceae</taxon>
        <taxon>Halobacterium</taxon>
    </lineage>
</organism>
<keyword evidence="3" id="KW-1185">Reference proteome</keyword>
<reference evidence="2 3" key="1">
    <citation type="submission" date="2019-12" db="EMBL/GenBank/DDBJ databases">
        <title>Isolation and characterization of three novel carbon monoxide-oxidizing members of Halobacteria from salione crusts and soils.</title>
        <authorList>
            <person name="Myers M.R."/>
            <person name="King G.M."/>
        </authorList>
    </citation>
    <scope>NUCLEOTIDE SEQUENCE [LARGE SCALE GENOMIC DNA]</scope>
    <source>
        <strain evidence="2 3">PCN9</strain>
    </source>
</reference>
<dbReference type="EMBL" id="WUUU01000032">
    <property type="protein sequence ID" value="MXR20207.1"/>
    <property type="molecule type" value="Genomic_DNA"/>
</dbReference>
<feature type="transmembrane region" description="Helical" evidence="1">
    <location>
        <begin position="276"/>
        <end position="294"/>
    </location>
</feature>
<protein>
    <submittedName>
        <fullName evidence="2">Uncharacterized protein</fullName>
    </submittedName>
</protein>
<keyword evidence="1" id="KW-0812">Transmembrane</keyword>
<feature type="transmembrane region" description="Helical" evidence="1">
    <location>
        <begin position="238"/>
        <end position="255"/>
    </location>
</feature>
<evidence type="ECO:0000256" key="1">
    <source>
        <dbReference type="SAM" id="Phobius"/>
    </source>
</evidence>
<feature type="transmembrane region" description="Helical" evidence="1">
    <location>
        <begin position="334"/>
        <end position="352"/>
    </location>
</feature>
<feature type="transmembrane region" description="Helical" evidence="1">
    <location>
        <begin position="306"/>
        <end position="327"/>
    </location>
</feature>
<accession>A0A6B0SGT3</accession>
<comment type="caution">
    <text evidence="2">The sequence shown here is derived from an EMBL/GenBank/DDBJ whole genome shotgun (WGS) entry which is preliminary data.</text>
</comment>